<gene>
    <name evidence="2" type="ORF">TCDM_00575</name>
</gene>
<feature type="transmembrane region" description="Helical" evidence="1">
    <location>
        <begin position="12"/>
        <end position="35"/>
    </location>
</feature>
<proteinExistence type="predicted"/>
<feature type="transmembrane region" description="Helical" evidence="1">
    <location>
        <begin position="70"/>
        <end position="88"/>
    </location>
</feature>
<protein>
    <submittedName>
        <fullName evidence="2">Uncharacterized protein</fullName>
    </submittedName>
</protein>
<keyword evidence="1" id="KW-1133">Transmembrane helix</keyword>
<evidence type="ECO:0000256" key="1">
    <source>
        <dbReference type="SAM" id="Phobius"/>
    </source>
</evidence>
<keyword evidence="1" id="KW-0472">Membrane</keyword>
<reference evidence="2 3" key="1">
    <citation type="journal article" date="2014" name="Genome Announc.">
        <title>Trypanosoma cruzi Clone Dm28c Draft Genome Sequence.</title>
        <authorList>
            <person name="Grisard E.C."/>
            <person name="Teixeira S.M."/>
            <person name="de Almeida L.G."/>
            <person name="Stoco P.H."/>
            <person name="Gerber A.L."/>
            <person name="Talavera-Lopez C."/>
            <person name="Lima O.C."/>
            <person name="Andersson B."/>
            <person name="de Vasconcelos A.T."/>
        </authorList>
    </citation>
    <scope>NUCLEOTIDE SEQUENCE [LARGE SCALE GENOMIC DNA]</scope>
    <source>
        <strain evidence="2 3">Dm28c</strain>
    </source>
</reference>
<dbReference type="EMBL" id="AYLP01000003">
    <property type="protein sequence ID" value="ESS70786.1"/>
    <property type="molecule type" value="Genomic_DNA"/>
</dbReference>
<comment type="caution">
    <text evidence="2">The sequence shown here is derived from an EMBL/GenBank/DDBJ whole genome shotgun (WGS) entry which is preliminary data.</text>
</comment>
<dbReference type="VEuPathDB" id="TriTrypDB:TCDM_00575"/>
<evidence type="ECO:0000313" key="2">
    <source>
        <dbReference type="EMBL" id="ESS70786.1"/>
    </source>
</evidence>
<organism evidence="2 3">
    <name type="scientific">Trypanosoma cruzi Dm28c</name>
    <dbReference type="NCBI Taxonomy" id="1416333"/>
    <lineage>
        <taxon>Eukaryota</taxon>
        <taxon>Discoba</taxon>
        <taxon>Euglenozoa</taxon>
        <taxon>Kinetoplastea</taxon>
        <taxon>Metakinetoplastina</taxon>
        <taxon>Trypanosomatida</taxon>
        <taxon>Trypanosomatidae</taxon>
        <taxon>Trypanosoma</taxon>
        <taxon>Schizotrypanum</taxon>
    </lineage>
</organism>
<dbReference type="AlphaFoldDB" id="V5DTN5"/>
<keyword evidence="1" id="KW-0812">Transmembrane</keyword>
<accession>V5DTN5</accession>
<name>V5DTN5_TRYCR</name>
<evidence type="ECO:0000313" key="3">
    <source>
        <dbReference type="Proteomes" id="UP000017861"/>
    </source>
</evidence>
<dbReference type="Proteomes" id="UP000017861">
    <property type="component" value="Unassembled WGS sequence"/>
</dbReference>
<sequence>MPSVYFIRQSLVTFSALFFSFLHISFFLSFSFCVMRTHSYKILIRHDAHVSLYLVSLSLSPSSQNTHARVCLKLLCMYVHFLLYVPLYNVVQFWRGVMCSENPPKSSSLVVVFFYFCY</sequence>